<dbReference type="Pfam" id="PF01712">
    <property type="entry name" value="dNK"/>
    <property type="match status" value="1"/>
</dbReference>
<reference evidence="4" key="1">
    <citation type="submission" date="2025-08" db="UniProtKB">
        <authorList>
            <consortium name="RefSeq"/>
        </authorList>
    </citation>
    <scope>IDENTIFICATION</scope>
    <source>
        <tissue evidence="4">Blood</tissue>
    </source>
</reference>
<evidence type="ECO:0000313" key="4">
    <source>
        <dbReference type="RefSeq" id="XP_026927979.1"/>
    </source>
</evidence>
<evidence type="ECO:0000256" key="1">
    <source>
        <dbReference type="SAM" id="MobiDB-lite"/>
    </source>
</evidence>
<keyword evidence="4" id="KW-0418">Kinase</keyword>
<proteinExistence type="predicted"/>
<dbReference type="GeneID" id="106967735"/>
<gene>
    <name evidence="4" type="primary">DGUOK</name>
</gene>
<dbReference type="AlphaFoldDB" id="A0A6J2AHF0"/>
<protein>
    <submittedName>
        <fullName evidence="4">Deoxyguanosine kinase, mitochondrial isoform X4</fullName>
    </submittedName>
</protein>
<dbReference type="GO" id="GO:0005739">
    <property type="term" value="C:mitochondrion"/>
    <property type="evidence" value="ECO:0007669"/>
    <property type="project" value="TreeGrafter"/>
</dbReference>
<dbReference type="Gene3D" id="3.40.50.300">
    <property type="entry name" value="P-loop containing nucleotide triphosphate hydrolases"/>
    <property type="match status" value="1"/>
</dbReference>
<accession>A0A6J2AHF0</accession>
<dbReference type="InterPro" id="IPR027417">
    <property type="entry name" value="P-loop_NTPase"/>
</dbReference>
<dbReference type="PANTHER" id="PTHR10513">
    <property type="entry name" value="DEOXYNUCLEOSIDE KINASE"/>
    <property type="match status" value="1"/>
</dbReference>
<dbReference type="InterPro" id="IPR050566">
    <property type="entry name" value="Deoxyribonucleoside_kinase"/>
</dbReference>
<keyword evidence="3" id="KW-1185">Reference proteome</keyword>
<dbReference type="PANTHER" id="PTHR10513:SF8">
    <property type="entry name" value="DEOXYGUANOSINE KINASE, MITOCHONDRIAL"/>
    <property type="match status" value="1"/>
</dbReference>
<dbReference type="CTD" id="1716"/>
<name>A0A6J2AHF0_ACIJB</name>
<dbReference type="RefSeq" id="XP_026927979.1">
    <property type="nucleotide sequence ID" value="XM_027072178.2"/>
</dbReference>
<dbReference type="GO" id="GO:0004138">
    <property type="term" value="F:deoxyguanosine kinase activity"/>
    <property type="evidence" value="ECO:0007669"/>
    <property type="project" value="TreeGrafter"/>
</dbReference>
<sequence length="243" mass="27369">MIARVVGGMTTGQLLRRLLRTPSSSMAQSRIGGVSPSRGMHAKRGPRKLSIEGNIAVGKSTFVKLLTETYPEWHIATEPVATWQNVQAAGTQKAYTAQNLGNLLDMMYQEPARWSYTFQTCSFMSRLKVQLEPFPEKQLQSKKAVQIFERSVYSDRFAGRDYTTGPGKRRKELSWHISSSFTVNTKPGLFTRQPGKQRRGQHHTDTCLPTSQLPKHEFSTQPHKKVENVPSGWKCQALSNSET</sequence>
<dbReference type="Proteomes" id="UP001652583">
    <property type="component" value="Chromosome A3"/>
</dbReference>
<feature type="domain" description="Deoxynucleoside kinase" evidence="2">
    <location>
        <begin position="49"/>
        <end position="159"/>
    </location>
</feature>
<evidence type="ECO:0000313" key="3">
    <source>
        <dbReference type="Proteomes" id="UP001652583"/>
    </source>
</evidence>
<feature type="region of interest" description="Disordered" evidence="1">
    <location>
        <begin position="26"/>
        <end position="45"/>
    </location>
</feature>
<feature type="region of interest" description="Disordered" evidence="1">
    <location>
        <begin position="186"/>
        <end position="243"/>
    </location>
</feature>
<organism evidence="3 4">
    <name type="scientific">Acinonyx jubatus</name>
    <name type="common">Cheetah</name>
    <dbReference type="NCBI Taxonomy" id="32536"/>
    <lineage>
        <taxon>Eukaryota</taxon>
        <taxon>Metazoa</taxon>
        <taxon>Chordata</taxon>
        <taxon>Craniata</taxon>
        <taxon>Vertebrata</taxon>
        <taxon>Euteleostomi</taxon>
        <taxon>Mammalia</taxon>
        <taxon>Eutheria</taxon>
        <taxon>Laurasiatheria</taxon>
        <taxon>Carnivora</taxon>
        <taxon>Feliformia</taxon>
        <taxon>Felidae</taxon>
        <taxon>Felinae</taxon>
        <taxon>Acinonyx</taxon>
    </lineage>
</organism>
<evidence type="ECO:0000259" key="2">
    <source>
        <dbReference type="Pfam" id="PF01712"/>
    </source>
</evidence>
<dbReference type="InterPro" id="IPR031314">
    <property type="entry name" value="DNK_dom"/>
</dbReference>
<dbReference type="SUPFAM" id="SSF52540">
    <property type="entry name" value="P-loop containing nucleoside triphosphate hydrolases"/>
    <property type="match status" value="1"/>
</dbReference>
<keyword evidence="4" id="KW-0808">Transferase</keyword>